<dbReference type="Proteomes" id="UP000789570">
    <property type="component" value="Unassembled WGS sequence"/>
</dbReference>
<name>A0A9N9DDM0_9GLOM</name>
<evidence type="ECO:0000313" key="2">
    <source>
        <dbReference type="Proteomes" id="UP000789570"/>
    </source>
</evidence>
<gene>
    <name evidence="1" type="ORF">FCALED_LOCUS10101</name>
</gene>
<sequence>MINYKDVESALVEDPDDYCRHVAKQRALNEKIYNKKIVDFKD</sequence>
<accession>A0A9N9DDM0</accession>
<comment type="caution">
    <text evidence="1">The sequence shown here is derived from an EMBL/GenBank/DDBJ whole genome shotgun (WGS) entry which is preliminary data.</text>
</comment>
<dbReference type="EMBL" id="CAJVPQ010003570">
    <property type="protein sequence ID" value="CAG8631726.1"/>
    <property type="molecule type" value="Genomic_DNA"/>
</dbReference>
<evidence type="ECO:0000313" key="1">
    <source>
        <dbReference type="EMBL" id="CAG8631726.1"/>
    </source>
</evidence>
<dbReference type="AlphaFoldDB" id="A0A9N9DDM0"/>
<proteinExistence type="predicted"/>
<protein>
    <submittedName>
        <fullName evidence="1">5083_t:CDS:1</fullName>
    </submittedName>
</protein>
<reference evidence="1" key="1">
    <citation type="submission" date="2021-06" db="EMBL/GenBank/DDBJ databases">
        <authorList>
            <person name="Kallberg Y."/>
            <person name="Tangrot J."/>
            <person name="Rosling A."/>
        </authorList>
    </citation>
    <scope>NUCLEOTIDE SEQUENCE</scope>
    <source>
        <strain evidence="1">UK204</strain>
    </source>
</reference>
<keyword evidence="2" id="KW-1185">Reference proteome</keyword>
<organism evidence="1 2">
    <name type="scientific">Funneliformis caledonium</name>
    <dbReference type="NCBI Taxonomy" id="1117310"/>
    <lineage>
        <taxon>Eukaryota</taxon>
        <taxon>Fungi</taxon>
        <taxon>Fungi incertae sedis</taxon>
        <taxon>Mucoromycota</taxon>
        <taxon>Glomeromycotina</taxon>
        <taxon>Glomeromycetes</taxon>
        <taxon>Glomerales</taxon>
        <taxon>Glomeraceae</taxon>
        <taxon>Funneliformis</taxon>
    </lineage>
</organism>